<gene>
    <name evidence="1" type="ORF">O181_091689</name>
</gene>
<keyword evidence="2" id="KW-1185">Reference proteome</keyword>
<comment type="caution">
    <text evidence="1">The sequence shown here is derived from an EMBL/GenBank/DDBJ whole genome shotgun (WGS) entry which is preliminary data.</text>
</comment>
<reference evidence="1" key="1">
    <citation type="submission" date="2021-03" db="EMBL/GenBank/DDBJ databases">
        <title>Draft genome sequence of rust myrtle Austropuccinia psidii MF-1, a brazilian biotype.</title>
        <authorList>
            <person name="Quecine M.C."/>
            <person name="Pachon D.M.R."/>
            <person name="Bonatelli M.L."/>
            <person name="Correr F.H."/>
            <person name="Franceschini L.M."/>
            <person name="Leite T.F."/>
            <person name="Margarido G.R.A."/>
            <person name="Almeida C.A."/>
            <person name="Ferrarezi J.A."/>
            <person name="Labate C.A."/>
        </authorList>
    </citation>
    <scope>NUCLEOTIDE SEQUENCE</scope>
    <source>
        <strain evidence="1">MF-1</strain>
    </source>
</reference>
<dbReference type="EMBL" id="AVOT02057986">
    <property type="protein sequence ID" value="MBW0551974.1"/>
    <property type="molecule type" value="Genomic_DNA"/>
</dbReference>
<evidence type="ECO:0000313" key="2">
    <source>
        <dbReference type="Proteomes" id="UP000765509"/>
    </source>
</evidence>
<dbReference type="AlphaFoldDB" id="A0A9Q3P857"/>
<proteinExistence type="predicted"/>
<dbReference type="Proteomes" id="UP000765509">
    <property type="component" value="Unassembled WGS sequence"/>
</dbReference>
<protein>
    <submittedName>
        <fullName evidence="1">Uncharacterized protein</fullName>
    </submittedName>
</protein>
<sequence length="88" mass="9817">MDTARNAGRHFPLNQALTNCLIAHLGEISAANAFLSDENKLVNKAKAQIQNIHLTSEMNHEGQLHTLKLLVDVCLSSFNKEQQNQYSD</sequence>
<dbReference type="OrthoDB" id="428159at2759"/>
<accession>A0A9Q3P857</accession>
<name>A0A9Q3P857_9BASI</name>
<evidence type="ECO:0000313" key="1">
    <source>
        <dbReference type="EMBL" id="MBW0551974.1"/>
    </source>
</evidence>
<organism evidence="1 2">
    <name type="scientific">Austropuccinia psidii MF-1</name>
    <dbReference type="NCBI Taxonomy" id="1389203"/>
    <lineage>
        <taxon>Eukaryota</taxon>
        <taxon>Fungi</taxon>
        <taxon>Dikarya</taxon>
        <taxon>Basidiomycota</taxon>
        <taxon>Pucciniomycotina</taxon>
        <taxon>Pucciniomycetes</taxon>
        <taxon>Pucciniales</taxon>
        <taxon>Sphaerophragmiaceae</taxon>
        <taxon>Austropuccinia</taxon>
    </lineage>
</organism>